<evidence type="ECO:0000313" key="2">
    <source>
        <dbReference type="Proteomes" id="UP001200110"/>
    </source>
</evidence>
<dbReference type="Proteomes" id="UP001200110">
    <property type="component" value="Unassembled WGS sequence"/>
</dbReference>
<protein>
    <submittedName>
        <fullName evidence="1">Uncharacterized protein</fullName>
    </submittedName>
</protein>
<accession>A0ABS9ITV5</accession>
<proteinExistence type="predicted"/>
<sequence>MSASDPGIRGAPPILVTGQADVVLIGRHALRDLHFPVRAEKDLRRGYGYVPPAYHRAFV</sequence>
<name>A0ABS9ITV5_9ACTN</name>
<dbReference type="EMBL" id="JAKKOR010000008">
    <property type="protein sequence ID" value="MCF8589006.1"/>
    <property type="molecule type" value="Genomic_DNA"/>
</dbReference>
<organism evidence="1 2">
    <name type="scientific">Gordonia liuliyuniae</name>
    <dbReference type="NCBI Taxonomy" id="2911517"/>
    <lineage>
        <taxon>Bacteria</taxon>
        <taxon>Bacillati</taxon>
        <taxon>Actinomycetota</taxon>
        <taxon>Actinomycetes</taxon>
        <taxon>Mycobacteriales</taxon>
        <taxon>Gordoniaceae</taxon>
        <taxon>Gordonia</taxon>
    </lineage>
</organism>
<evidence type="ECO:0000313" key="1">
    <source>
        <dbReference type="EMBL" id="MCF8589006.1"/>
    </source>
</evidence>
<reference evidence="1 2" key="1">
    <citation type="submission" date="2022-01" db="EMBL/GenBank/DDBJ databases">
        <authorList>
            <person name="Huang Y."/>
        </authorList>
    </citation>
    <scope>NUCLEOTIDE SEQUENCE [LARGE SCALE GENOMIC DNA]</scope>
    <source>
        <strain evidence="1 2">HY366</strain>
    </source>
</reference>
<keyword evidence="2" id="KW-1185">Reference proteome</keyword>
<comment type="caution">
    <text evidence="1">The sequence shown here is derived from an EMBL/GenBank/DDBJ whole genome shotgun (WGS) entry which is preliminary data.</text>
</comment>
<dbReference type="RefSeq" id="WP_236998249.1">
    <property type="nucleotide sequence ID" value="NZ_JAKKOR010000008.1"/>
</dbReference>
<gene>
    <name evidence="1" type="ORF">L5G33_11095</name>
</gene>